<dbReference type="Proteomes" id="UP000250918">
    <property type="component" value="Unassembled WGS sequence"/>
</dbReference>
<dbReference type="CDD" id="cd01335">
    <property type="entry name" value="Radical_SAM"/>
    <property type="match status" value="1"/>
</dbReference>
<proteinExistence type="predicted"/>
<keyword evidence="5" id="KW-0408">Iron</keyword>
<dbReference type="AlphaFoldDB" id="A0A855X0E8"/>
<dbReference type="SFLD" id="SFLDG01067">
    <property type="entry name" value="SPASM/twitch_domain_containing"/>
    <property type="match status" value="1"/>
</dbReference>
<evidence type="ECO:0000256" key="1">
    <source>
        <dbReference type="ARBA" id="ARBA00001966"/>
    </source>
</evidence>
<dbReference type="SUPFAM" id="SSF102114">
    <property type="entry name" value="Radical SAM enzymes"/>
    <property type="match status" value="1"/>
</dbReference>
<evidence type="ECO:0000313" key="9">
    <source>
        <dbReference type="Proteomes" id="UP000250918"/>
    </source>
</evidence>
<accession>A0A855X0E8</accession>
<protein>
    <recommendedName>
        <fullName evidence="7">Radical SAM core domain-containing protein</fullName>
    </recommendedName>
</protein>
<feature type="domain" description="Radical SAM core" evidence="7">
    <location>
        <begin position="5"/>
        <end position="224"/>
    </location>
</feature>
<dbReference type="Gene3D" id="3.20.20.70">
    <property type="entry name" value="Aldolase class I"/>
    <property type="match status" value="1"/>
</dbReference>
<dbReference type="SFLD" id="SFLDS00029">
    <property type="entry name" value="Radical_SAM"/>
    <property type="match status" value="1"/>
</dbReference>
<name>A0A855X0E8_9BACT</name>
<dbReference type="GO" id="GO:0051539">
    <property type="term" value="F:4 iron, 4 sulfur cluster binding"/>
    <property type="evidence" value="ECO:0007669"/>
    <property type="project" value="UniProtKB-KW"/>
</dbReference>
<evidence type="ECO:0000256" key="4">
    <source>
        <dbReference type="ARBA" id="ARBA00022723"/>
    </source>
</evidence>
<dbReference type="PIRSF" id="PIRSF037420">
    <property type="entry name" value="PQQ_syn_pqqE"/>
    <property type="match status" value="1"/>
</dbReference>
<comment type="cofactor">
    <cofactor evidence="1">
        <name>[4Fe-4S] cluster</name>
        <dbReference type="ChEBI" id="CHEBI:49883"/>
    </cofactor>
</comment>
<dbReference type="InterPro" id="IPR050377">
    <property type="entry name" value="Radical_SAM_PqqE_MftC-like"/>
</dbReference>
<dbReference type="GO" id="GO:0003824">
    <property type="term" value="F:catalytic activity"/>
    <property type="evidence" value="ECO:0007669"/>
    <property type="project" value="InterPro"/>
</dbReference>
<dbReference type="PROSITE" id="PS51918">
    <property type="entry name" value="RADICAL_SAM"/>
    <property type="match status" value="1"/>
</dbReference>
<organism evidence="8 9">
    <name type="scientific">candidate division GN15 bacterium</name>
    <dbReference type="NCBI Taxonomy" id="2072418"/>
    <lineage>
        <taxon>Bacteria</taxon>
        <taxon>candidate division GN15</taxon>
    </lineage>
</organism>
<dbReference type="InterPro" id="IPR013785">
    <property type="entry name" value="Aldolase_TIM"/>
</dbReference>
<reference evidence="8 9" key="1">
    <citation type="journal article" date="2018" name="ISME J.">
        <title>A methanotrophic archaeon couples anaerobic oxidation of methane to Fe(III) reduction.</title>
        <authorList>
            <person name="Cai C."/>
            <person name="Leu A.O."/>
            <person name="Xie G.J."/>
            <person name="Guo J."/>
            <person name="Feng Y."/>
            <person name="Zhao J.X."/>
            <person name="Tyson G.W."/>
            <person name="Yuan Z."/>
            <person name="Hu S."/>
        </authorList>
    </citation>
    <scope>NUCLEOTIDE SEQUENCE [LARGE SCALE GENOMIC DNA]</scope>
    <source>
        <strain evidence="8">FeB_12</strain>
    </source>
</reference>
<dbReference type="PANTHER" id="PTHR11228:SF7">
    <property type="entry name" value="PQQA PEPTIDE CYCLASE"/>
    <property type="match status" value="1"/>
</dbReference>
<dbReference type="InterPro" id="IPR017200">
    <property type="entry name" value="PqqE-like"/>
</dbReference>
<evidence type="ECO:0000259" key="7">
    <source>
        <dbReference type="PROSITE" id="PS51918"/>
    </source>
</evidence>
<dbReference type="PANTHER" id="PTHR11228">
    <property type="entry name" value="RADICAL SAM DOMAIN PROTEIN"/>
    <property type="match status" value="1"/>
</dbReference>
<evidence type="ECO:0000256" key="5">
    <source>
        <dbReference type="ARBA" id="ARBA00023004"/>
    </source>
</evidence>
<sequence length="371" mass="41475">MTEFKFYPHSVVWEITFACNMRCIHCGTSAGKARPGELTTDEALKLCDELGALGTKWLILSGGEPLLRRDWPQIARRLKANGVDIGIISNGYALDEAAADQIVAAGFNNVGISFDGTEKTHNFIRQREDSFRRVINAMDLLHKRGAKFCAVSQISNINIDEMDQMRQILIDHHANAWQVQLTTTTGRMKGMADMILSLENYPRLIDKLLEFRKLDGIKINVGENIGYYGCKGIELWDKEPYLGCYAGTRILGIESDGTIKGCLSMPEDFVEGNIRDRSLTEIWNDPKAFAYNRYFTRESAAGPCRDCHYLPMCRGGCTTTSYSQTGCIANNPYCIYQMELQKGIMPPPDPEAIAEVLARFDGPPARQTGTE</sequence>
<gene>
    <name evidence="8" type="ORF">C3F09_08060</name>
</gene>
<dbReference type="InterPro" id="IPR058240">
    <property type="entry name" value="rSAM_sf"/>
</dbReference>
<evidence type="ECO:0000256" key="6">
    <source>
        <dbReference type="ARBA" id="ARBA00023014"/>
    </source>
</evidence>
<keyword evidence="6" id="KW-0411">Iron-sulfur</keyword>
<dbReference type="InterPro" id="IPR023885">
    <property type="entry name" value="4Fe4S-binding_SPASM_dom"/>
</dbReference>
<evidence type="ECO:0000256" key="2">
    <source>
        <dbReference type="ARBA" id="ARBA00022485"/>
    </source>
</evidence>
<dbReference type="SMART" id="SM00729">
    <property type="entry name" value="Elp3"/>
    <property type="match status" value="1"/>
</dbReference>
<evidence type="ECO:0000313" key="8">
    <source>
        <dbReference type="EMBL" id="PWB71242.1"/>
    </source>
</evidence>
<dbReference type="InterPro" id="IPR006638">
    <property type="entry name" value="Elp3/MiaA/NifB-like_rSAM"/>
</dbReference>
<keyword evidence="2" id="KW-0004">4Fe-4S</keyword>
<dbReference type="InterPro" id="IPR007197">
    <property type="entry name" value="rSAM"/>
</dbReference>
<comment type="caution">
    <text evidence="8">The sequence shown here is derived from an EMBL/GenBank/DDBJ whole genome shotgun (WGS) entry which is preliminary data.</text>
</comment>
<dbReference type="SFLD" id="SFLDG01386">
    <property type="entry name" value="main_SPASM_domain-containing"/>
    <property type="match status" value="1"/>
</dbReference>
<keyword evidence="4" id="KW-0479">Metal-binding</keyword>
<dbReference type="GO" id="GO:0046872">
    <property type="term" value="F:metal ion binding"/>
    <property type="evidence" value="ECO:0007669"/>
    <property type="project" value="UniProtKB-KW"/>
</dbReference>
<dbReference type="Pfam" id="PF13186">
    <property type="entry name" value="SPASM"/>
    <property type="match status" value="1"/>
</dbReference>
<dbReference type="NCBIfam" id="TIGR04085">
    <property type="entry name" value="rSAM_more_4Fe4S"/>
    <property type="match status" value="1"/>
</dbReference>
<evidence type="ECO:0000256" key="3">
    <source>
        <dbReference type="ARBA" id="ARBA00022691"/>
    </source>
</evidence>
<keyword evidence="3" id="KW-0949">S-adenosyl-L-methionine</keyword>
<dbReference type="EMBL" id="PQAP01000120">
    <property type="protein sequence ID" value="PWB71242.1"/>
    <property type="molecule type" value="Genomic_DNA"/>
</dbReference>
<dbReference type="Pfam" id="PF04055">
    <property type="entry name" value="Radical_SAM"/>
    <property type="match status" value="1"/>
</dbReference>